<protein>
    <submittedName>
        <fullName evidence="6">Crp/Fnr family transcriptional regulator</fullName>
    </submittedName>
</protein>
<dbReference type="PANTHER" id="PTHR24567:SF68">
    <property type="entry name" value="DNA-BINDING TRANSCRIPTIONAL DUAL REGULATOR CRP"/>
    <property type="match status" value="1"/>
</dbReference>
<dbReference type="InterPro" id="IPR036390">
    <property type="entry name" value="WH_DNA-bd_sf"/>
</dbReference>
<evidence type="ECO:0000256" key="1">
    <source>
        <dbReference type="ARBA" id="ARBA00023015"/>
    </source>
</evidence>
<gene>
    <name evidence="6" type="ORF">H8E41_09820</name>
</gene>
<evidence type="ECO:0000259" key="4">
    <source>
        <dbReference type="PROSITE" id="PS50042"/>
    </source>
</evidence>
<dbReference type="EMBL" id="JACNJZ010000138">
    <property type="protein sequence ID" value="MBC8318192.1"/>
    <property type="molecule type" value="Genomic_DNA"/>
</dbReference>
<dbReference type="GO" id="GO:0003677">
    <property type="term" value="F:DNA binding"/>
    <property type="evidence" value="ECO:0007669"/>
    <property type="project" value="UniProtKB-KW"/>
</dbReference>
<organism evidence="6 7">
    <name type="scientific">Candidatus Desulfobia pelagia</name>
    <dbReference type="NCBI Taxonomy" id="2841692"/>
    <lineage>
        <taxon>Bacteria</taxon>
        <taxon>Pseudomonadati</taxon>
        <taxon>Thermodesulfobacteriota</taxon>
        <taxon>Desulfobulbia</taxon>
        <taxon>Desulfobulbales</taxon>
        <taxon>Desulfobulbaceae</taxon>
        <taxon>Candidatus Desulfobia</taxon>
    </lineage>
</organism>
<dbReference type="InterPro" id="IPR018490">
    <property type="entry name" value="cNMP-bd_dom_sf"/>
</dbReference>
<name>A0A8J6NEN1_9BACT</name>
<dbReference type="SMART" id="SM00419">
    <property type="entry name" value="HTH_CRP"/>
    <property type="match status" value="1"/>
</dbReference>
<evidence type="ECO:0000259" key="5">
    <source>
        <dbReference type="PROSITE" id="PS51063"/>
    </source>
</evidence>
<dbReference type="Pfam" id="PF00027">
    <property type="entry name" value="cNMP_binding"/>
    <property type="match status" value="1"/>
</dbReference>
<keyword evidence="3" id="KW-0804">Transcription</keyword>
<evidence type="ECO:0000313" key="7">
    <source>
        <dbReference type="Proteomes" id="UP000614424"/>
    </source>
</evidence>
<feature type="domain" description="Cyclic nucleotide-binding" evidence="4">
    <location>
        <begin position="12"/>
        <end position="115"/>
    </location>
</feature>
<dbReference type="Pfam" id="PF13545">
    <property type="entry name" value="HTH_Crp_2"/>
    <property type="match status" value="1"/>
</dbReference>
<evidence type="ECO:0000313" key="6">
    <source>
        <dbReference type="EMBL" id="MBC8318192.1"/>
    </source>
</evidence>
<keyword evidence="1" id="KW-0805">Transcription regulation</keyword>
<accession>A0A8J6NEN1</accession>
<dbReference type="GO" id="GO:0005829">
    <property type="term" value="C:cytosol"/>
    <property type="evidence" value="ECO:0007669"/>
    <property type="project" value="TreeGrafter"/>
</dbReference>
<proteinExistence type="predicted"/>
<dbReference type="Proteomes" id="UP000614424">
    <property type="component" value="Unassembled WGS sequence"/>
</dbReference>
<dbReference type="PROSITE" id="PS51063">
    <property type="entry name" value="HTH_CRP_2"/>
    <property type="match status" value="1"/>
</dbReference>
<dbReference type="InterPro" id="IPR050397">
    <property type="entry name" value="Env_Response_Regulators"/>
</dbReference>
<feature type="domain" description="HTH crp-type" evidence="5">
    <location>
        <begin position="146"/>
        <end position="215"/>
    </location>
</feature>
<dbReference type="GO" id="GO:0003700">
    <property type="term" value="F:DNA-binding transcription factor activity"/>
    <property type="evidence" value="ECO:0007669"/>
    <property type="project" value="TreeGrafter"/>
</dbReference>
<dbReference type="PANTHER" id="PTHR24567">
    <property type="entry name" value="CRP FAMILY TRANSCRIPTIONAL REGULATORY PROTEIN"/>
    <property type="match status" value="1"/>
</dbReference>
<keyword evidence="2" id="KW-0238">DNA-binding</keyword>
<sequence length="228" mass="24856">MLNIDPLANNSLFRGLNENDHNELSRISVSQEYSRGQTIFLEGQDGAGFYLVTSGLVKIYKLSLDGKEQILHILGPGEPFAEVALFAGSTYPANAMAIEKSSVVFFPRKAFSDLISKRPSLALNMLATLSLRLRQFANMVEALSLKEVPGRLAAYILLENEERGKNGDIKLPIAKSQLASLLGTIPETLSRILAKMTKQGIVTATGSSISILDMEKLQELADGETRLS</sequence>
<dbReference type="SUPFAM" id="SSF51206">
    <property type="entry name" value="cAMP-binding domain-like"/>
    <property type="match status" value="1"/>
</dbReference>
<evidence type="ECO:0000256" key="2">
    <source>
        <dbReference type="ARBA" id="ARBA00023125"/>
    </source>
</evidence>
<dbReference type="InterPro" id="IPR036388">
    <property type="entry name" value="WH-like_DNA-bd_sf"/>
</dbReference>
<reference evidence="6 7" key="1">
    <citation type="submission" date="2020-08" db="EMBL/GenBank/DDBJ databases">
        <title>Bridging the membrane lipid divide: bacteria of the FCB group superphylum have the potential to synthesize archaeal ether lipids.</title>
        <authorList>
            <person name="Villanueva L."/>
            <person name="Von Meijenfeldt F.A.B."/>
            <person name="Westbye A.B."/>
            <person name="Yadav S."/>
            <person name="Hopmans E.C."/>
            <person name="Dutilh B.E."/>
            <person name="Sinninghe Damste J.S."/>
        </authorList>
    </citation>
    <scope>NUCLEOTIDE SEQUENCE [LARGE SCALE GENOMIC DNA]</scope>
    <source>
        <strain evidence="6">NIOZ-UU47</strain>
    </source>
</reference>
<dbReference type="CDD" id="cd00038">
    <property type="entry name" value="CAP_ED"/>
    <property type="match status" value="1"/>
</dbReference>
<dbReference type="PRINTS" id="PR00034">
    <property type="entry name" value="HTHCRP"/>
</dbReference>
<dbReference type="SMART" id="SM00100">
    <property type="entry name" value="cNMP"/>
    <property type="match status" value="1"/>
</dbReference>
<dbReference type="Gene3D" id="1.10.10.10">
    <property type="entry name" value="Winged helix-like DNA-binding domain superfamily/Winged helix DNA-binding domain"/>
    <property type="match status" value="1"/>
</dbReference>
<dbReference type="InterPro" id="IPR012318">
    <property type="entry name" value="HTH_CRP"/>
</dbReference>
<dbReference type="PROSITE" id="PS50042">
    <property type="entry name" value="CNMP_BINDING_3"/>
    <property type="match status" value="1"/>
</dbReference>
<dbReference type="InterPro" id="IPR014710">
    <property type="entry name" value="RmlC-like_jellyroll"/>
</dbReference>
<dbReference type="Gene3D" id="2.60.120.10">
    <property type="entry name" value="Jelly Rolls"/>
    <property type="match status" value="1"/>
</dbReference>
<comment type="caution">
    <text evidence="6">The sequence shown here is derived from an EMBL/GenBank/DDBJ whole genome shotgun (WGS) entry which is preliminary data.</text>
</comment>
<dbReference type="SUPFAM" id="SSF46785">
    <property type="entry name" value="Winged helix' DNA-binding domain"/>
    <property type="match status" value="1"/>
</dbReference>
<dbReference type="InterPro" id="IPR000595">
    <property type="entry name" value="cNMP-bd_dom"/>
</dbReference>
<dbReference type="AlphaFoldDB" id="A0A8J6NEN1"/>
<evidence type="ECO:0000256" key="3">
    <source>
        <dbReference type="ARBA" id="ARBA00023163"/>
    </source>
</evidence>